<keyword evidence="2" id="KW-0479">Metal-binding</keyword>
<dbReference type="SMART" id="SM00729">
    <property type="entry name" value="Elp3"/>
    <property type="match status" value="1"/>
</dbReference>
<evidence type="ECO:0000313" key="6">
    <source>
        <dbReference type="EMBL" id="SVE23323.1"/>
    </source>
</evidence>
<dbReference type="InterPro" id="IPR006638">
    <property type="entry name" value="Elp3/MiaA/NifB-like_rSAM"/>
</dbReference>
<dbReference type="InterPro" id="IPR013785">
    <property type="entry name" value="Aldolase_TIM"/>
</dbReference>
<dbReference type="GO" id="GO:0046872">
    <property type="term" value="F:metal ion binding"/>
    <property type="evidence" value="ECO:0007669"/>
    <property type="project" value="UniProtKB-KW"/>
</dbReference>
<accession>A0A383BU39</accession>
<proteinExistence type="predicted"/>
<evidence type="ECO:0000256" key="2">
    <source>
        <dbReference type="ARBA" id="ARBA00022723"/>
    </source>
</evidence>
<feature type="non-terminal residue" evidence="6">
    <location>
        <position position="244"/>
    </location>
</feature>
<protein>
    <recommendedName>
        <fullName evidence="5">Radical SAM core domain-containing protein</fullName>
    </recommendedName>
</protein>
<dbReference type="InterPro" id="IPR007197">
    <property type="entry name" value="rSAM"/>
</dbReference>
<keyword evidence="3" id="KW-0408">Iron</keyword>
<feature type="domain" description="Radical SAM core" evidence="5">
    <location>
        <begin position="32"/>
        <end position="244"/>
    </location>
</feature>
<dbReference type="PANTHER" id="PTHR11228:SF7">
    <property type="entry name" value="PQQA PEPTIDE CYCLASE"/>
    <property type="match status" value="1"/>
</dbReference>
<dbReference type="InterPro" id="IPR050377">
    <property type="entry name" value="Radical_SAM_PqqE_MftC-like"/>
</dbReference>
<dbReference type="GO" id="GO:0003824">
    <property type="term" value="F:catalytic activity"/>
    <property type="evidence" value="ECO:0007669"/>
    <property type="project" value="InterPro"/>
</dbReference>
<sequence>NLSEDEQAKRAGLATRKPRVAEKLANVAAMEERGEISPIIRIEKSYLCNFQCSHCSAEYYMDRHLEDVLGVEEDRSLMTLDDIRDISRQADELGLARFVITGGEPLVMKDFDAVVEAIDPDKHYVITDTNGWFLDEKRAKHIKSIGVEKVQMSLDSFIEEDHNAFRNKPKSYARVMRAIDATLDVGLNLILSTVLVKGRAKTKEFEDMCKFVTDRDFGLYVSYAKPVGSCTDHPEFVIDKEDAD</sequence>
<evidence type="ECO:0000256" key="1">
    <source>
        <dbReference type="ARBA" id="ARBA00022691"/>
    </source>
</evidence>
<reference evidence="6" key="1">
    <citation type="submission" date="2018-05" db="EMBL/GenBank/DDBJ databases">
        <authorList>
            <person name="Lanie J.A."/>
            <person name="Ng W.-L."/>
            <person name="Kazmierczak K.M."/>
            <person name="Andrzejewski T.M."/>
            <person name="Davidsen T.M."/>
            <person name="Wayne K.J."/>
            <person name="Tettelin H."/>
            <person name="Glass J.I."/>
            <person name="Rusch D."/>
            <person name="Podicherti R."/>
            <person name="Tsui H.-C.T."/>
            <person name="Winkler M.E."/>
        </authorList>
    </citation>
    <scope>NUCLEOTIDE SEQUENCE</scope>
</reference>
<dbReference type="Pfam" id="PF04055">
    <property type="entry name" value="Radical_SAM"/>
    <property type="match status" value="1"/>
</dbReference>
<organism evidence="6">
    <name type="scientific">marine metagenome</name>
    <dbReference type="NCBI Taxonomy" id="408172"/>
    <lineage>
        <taxon>unclassified sequences</taxon>
        <taxon>metagenomes</taxon>
        <taxon>ecological metagenomes</taxon>
    </lineage>
</organism>
<evidence type="ECO:0000256" key="3">
    <source>
        <dbReference type="ARBA" id="ARBA00023004"/>
    </source>
</evidence>
<dbReference type="CDD" id="cd01335">
    <property type="entry name" value="Radical_SAM"/>
    <property type="match status" value="1"/>
</dbReference>
<gene>
    <name evidence="6" type="ORF">METZ01_LOCUS476177</name>
</gene>
<dbReference type="GO" id="GO:0051536">
    <property type="term" value="F:iron-sulfur cluster binding"/>
    <property type="evidence" value="ECO:0007669"/>
    <property type="project" value="UniProtKB-KW"/>
</dbReference>
<dbReference type="SFLD" id="SFLDS00029">
    <property type="entry name" value="Radical_SAM"/>
    <property type="match status" value="1"/>
</dbReference>
<keyword evidence="4" id="KW-0411">Iron-sulfur</keyword>
<dbReference type="PANTHER" id="PTHR11228">
    <property type="entry name" value="RADICAL SAM DOMAIN PROTEIN"/>
    <property type="match status" value="1"/>
</dbReference>
<dbReference type="EMBL" id="UINC01203187">
    <property type="protein sequence ID" value="SVE23323.1"/>
    <property type="molecule type" value="Genomic_DNA"/>
</dbReference>
<dbReference type="PROSITE" id="PS51918">
    <property type="entry name" value="RADICAL_SAM"/>
    <property type="match status" value="1"/>
</dbReference>
<evidence type="ECO:0000259" key="5">
    <source>
        <dbReference type="PROSITE" id="PS51918"/>
    </source>
</evidence>
<dbReference type="Gene3D" id="3.20.20.70">
    <property type="entry name" value="Aldolase class I"/>
    <property type="match status" value="1"/>
</dbReference>
<dbReference type="SUPFAM" id="SSF102114">
    <property type="entry name" value="Radical SAM enzymes"/>
    <property type="match status" value="1"/>
</dbReference>
<dbReference type="AlphaFoldDB" id="A0A383BU39"/>
<name>A0A383BU39_9ZZZZ</name>
<dbReference type="InterPro" id="IPR058240">
    <property type="entry name" value="rSAM_sf"/>
</dbReference>
<dbReference type="SFLD" id="SFLDG01067">
    <property type="entry name" value="SPASM/twitch_domain_containing"/>
    <property type="match status" value="1"/>
</dbReference>
<feature type="non-terminal residue" evidence="6">
    <location>
        <position position="1"/>
    </location>
</feature>
<keyword evidence="1" id="KW-0949">S-adenosyl-L-methionine</keyword>
<evidence type="ECO:0000256" key="4">
    <source>
        <dbReference type="ARBA" id="ARBA00023014"/>
    </source>
</evidence>